<evidence type="ECO:0000313" key="7">
    <source>
        <dbReference type="Proteomes" id="UP000244915"/>
    </source>
</evidence>
<evidence type="ECO:0000256" key="1">
    <source>
        <dbReference type="ARBA" id="ARBA00004418"/>
    </source>
</evidence>
<dbReference type="NCBIfam" id="TIGR03170">
    <property type="entry name" value="flgA_cterm"/>
    <property type="match status" value="1"/>
</dbReference>
<dbReference type="GO" id="GO:0042597">
    <property type="term" value="C:periplasmic space"/>
    <property type="evidence" value="ECO:0007669"/>
    <property type="project" value="UniProtKB-SubCell"/>
</dbReference>
<feature type="domain" description="SAF" evidence="5">
    <location>
        <begin position="17"/>
        <end position="75"/>
    </location>
</feature>
<dbReference type="SMART" id="SM00858">
    <property type="entry name" value="SAF"/>
    <property type="match status" value="1"/>
</dbReference>
<dbReference type="PANTHER" id="PTHR36307:SF1">
    <property type="entry name" value="FLAGELLA BASAL BODY P-RING FORMATION PROTEIN FLGA"/>
    <property type="match status" value="1"/>
</dbReference>
<keyword evidence="6" id="KW-0282">Flagellum</keyword>
<feature type="chain" id="PRO_5015800684" description="Flagella basal body P-ring formation protein FlgA" evidence="4">
    <location>
        <begin position="18"/>
        <end position="139"/>
    </location>
</feature>
<dbReference type="InterPro" id="IPR013974">
    <property type="entry name" value="SAF"/>
</dbReference>
<evidence type="ECO:0000256" key="3">
    <source>
        <dbReference type="ARBA" id="ARBA00022764"/>
    </source>
</evidence>
<sequence>MRSALLALLLAAGPAGAEIVVAARTIRAQEVIAPEAVRLDPRRSEGAAETLDSVIGRESRVAIYPGQPVLEVQLTEPALVERNQLVDLVYDHAGLRITTEGRAMSRGREGDKIRVMNLSSRNLLFGTIGADGRVDVSPE</sequence>
<dbReference type="KEGG" id="ypac:CEW88_00755"/>
<dbReference type="PANTHER" id="PTHR36307">
    <property type="entry name" value="FLAGELLA BASAL BODY P-RING FORMATION PROTEIN FLGA"/>
    <property type="match status" value="1"/>
</dbReference>
<protein>
    <recommendedName>
        <fullName evidence="4">Flagella basal body P-ring formation protein FlgA</fullName>
    </recommendedName>
</protein>
<dbReference type="AlphaFoldDB" id="A0A2U8H996"/>
<proteinExistence type="inferred from homology"/>
<dbReference type="Gene3D" id="2.30.30.760">
    <property type="match status" value="1"/>
</dbReference>
<dbReference type="GO" id="GO:0044780">
    <property type="term" value="P:bacterial-type flagellum assembly"/>
    <property type="evidence" value="ECO:0007669"/>
    <property type="project" value="InterPro"/>
</dbReference>
<gene>
    <name evidence="6" type="ORF">CEW88_00755</name>
</gene>
<dbReference type="RefSeq" id="WP_108964248.1">
    <property type="nucleotide sequence ID" value="NZ_CP022189.1"/>
</dbReference>
<comment type="function">
    <text evidence="4">Involved in the assembly process of the P-ring formation. It may associate with FlgF on the rod constituting a structure essential for the P-ring assembly or may act as a modulator protein for the P-ring assembly.</text>
</comment>
<feature type="signal peptide" evidence="4">
    <location>
        <begin position="1"/>
        <end position="17"/>
    </location>
</feature>
<keyword evidence="3 4" id="KW-0574">Periplasm</keyword>
<keyword evidence="6" id="KW-0969">Cilium</keyword>
<name>A0A2U8H996_9RHOB</name>
<evidence type="ECO:0000256" key="2">
    <source>
        <dbReference type="ARBA" id="ARBA00022729"/>
    </source>
</evidence>
<keyword evidence="4" id="KW-1005">Bacterial flagellum biogenesis</keyword>
<dbReference type="Gene3D" id="3.90.1210.10">
    <property type="entry name" value="Antifreeze-like/N-acetylneuraminic acid synthase C-terminal domain"/>
    <property type="match status" value="1"/>
</dbReference>
<dbReference type="EMBL" id="CP022189">
    <property type="protein sequence ID" value="AWI82323.1"/>
    <property type="molecule type" value="Genomic_DNA"/>
</dbReference>
<evidence type="ECO:0000256" key="4">
    <source>
        <dbReference type="RuleBase" id="RU362063"/>
    </source>
</evidence>
<comment type="subcellular location">
    <subcellularLocation>
        <location evidence="1 4">Periplasm</location>
    </subcellularLocation>
</comment>
<organism evidence="6 7">
    <name type="scientific">Alloyangia pacifica</name>
    <dbReference type="NCBI Taxonomy" id="311180"/>
    <lineage>
        <taxon>Bacteria</taxon>
        <taxon>Pseudomonadati</taxon>
        <taxon>Pseudomonadota</taxon>
        <taxon>Alphaproteobacteria</taxon>
        <taxon>Rhodobacterales</taxon>
        <taxon>Roseobacteraceae</taxon>
        <taxon>Alloyangia</taxon>
    </lineage>
</organism>
<dbReference type="Pfam" id="PF13144">
    <property type="entry name" value="ChapFlgA"/>
    <property type="match status" value="1"/>
</dbReference>
<evidence type="ECO:0000313" key="6">
    <source>
        <dbReference type="EMBL" id="AWI82323.1"/>
    </source>
</evidence>
<keyword evidence="6" id="KW-0966">Cell projection</keyword>
<accession>A0A2U8H996</accession>
<dbReference type="OrthoDB" id="7619725at2"/>
<dbReference type="Proteomes" id="UP000244915">
    <property type="component" value="Chromosome 1"/>
</dbReference>
<reference evidence="6 7" key="1">
    <citation type="submission" date="2017-06" db="EMBL/GenBank/DDBJ databases">
        <title>Yangia sp. YSBP01 complete genome sequence.</title>
        <authorList>
            <person name="Woo J.-H."/>
            <person name="Kim H.-S."/>
        </authorList>
    </citation>
    <scope>NUCLEOTIDE SEQUENCE [LARGE SCALE GENOMIC DNA]</scope>
    <source>
        <strain evidence="6 7">YSBP01</strain>
    </source>
</reference>
<dbReference type="CDD" id="cd11614">
    <property type="entry name" value="SAF_CpaB_FlgA_like"/>
    <property type="match status" value="1"/>
</dbReference>
<dbReference type="InterPro" id="IPR039246">
    <property type="entry name" value="Flagellar_FlgA"/>
</dbReference>
<keyword evidence="2 4" id="KW-0732">Signal</keyword>
<evidence type="ECO:0000259" key="5">
    <source>
        <dbReference type="SMART" id="SM00858"/>
    </source>
</evidence>
<dbReference type="InterPro" id="IPR017585">
    <property type="entry name" value="SAF_FlgA"/>
</dbReference>
<comment type="similarity">
    <text evidence="4">Belongs to the FlgA family.</text>
</comment>